<dbReference type="Proteomes" id="UP000000594">
    <property type="component" value="Chromosome"/>
</dbReference>
<accession>E9QY97</accession>
<proteinExistence type="predicted"/>
<evidence type="ECO:0000313" key="2">
    <source>
        <dbReference type="Proteomes" id="UP000000594"/>
    </source>
</evidence>
<name>A0A0F7R604_BACAN</name>
<organism evidence="1 2">
    <name type="scientific">Bacillus anthracis</name>
    <name type="common">anthrax bacterium</name>
    <dbReference type="NCBI Taxonomy" id="1392"/>
    <lineage>
        <taxon>Bacteria</taxon>
        <taxon>Bacillati</taxon>
        <taxon>Bacillota</taxon>
        <taxon>Bacilli</taxon>
        <taxon>Bacillales</taxon>
        <taxon>Bacillaceae</taxon>
        <taxon>Bacillus</taxon>
        <taxon>Bacillus cereus group</taxon>
    </lineage>
</organism>
<dbReference type="PATRIC" id="fig|1392.236.peg.4908"/>
<keyword evidence="2" id="KW-1185">Reference proteome</keyword>
<accession>A0A0F7R604</accession>
<reference evidence="1 2" key="1">
    <citation type="journal article" date="2009" name="J. Bacteriol.">
        <title>The complete genome sequence of Bacillus anthracis Ames 'Ancestor'.</title>
        <authorList>
            <person name="Ravel J."/>
            <person name="Jiang L."/>
            <person name="Stanley S.T."/>
            <person name="Wilson M.R."/>
            <person name="Decker R.S."/>
            <person name="Read T.D."/>
            <person name="Worsham P."/>
            <person name="Keim P.S."/>
            <person name="Salzberg S.L."/>
            <person name="Fraser-Liggett C.M."/>
            <person name="Rasko D.A."/>
        </authorList>
    </citation>
    <scope>NUCLEOTIDE SEQUENCE [LARGE SCALE GENOMIC DNA]</scope>
    <source>
        <strain evidence="2">Ames ancestor</strain>
    </source>
</reference>
<dbReference type="EMBL" id="AE017334">
    <property type="protein sequence ID" value="AAT33888.1"/>
    <property type="molecule type" value="Genomic_DNA"/>
</dbReference>
<sequence length="46" mass="5258">MTKNSEYGKFQWEIGCVRKTEYVRLIICGGEAKVQAKGEQIACNNY</sequence>
<gene>
    <name evidence="1" type="ordered locus">GBAA_4765</name>
</gene>
<dbReference type="KEGG" id="bar:GBAA_4765"/>
<evidence type="ECO:0000313" key="1">
    <source>
        <dbReference type="EMBL" id="AAT33888.1"/>
    </source>
</evidence>
<protein>
    <submittedName>
        <fullName evidence="1">Uncharacterized protein</fullName>
    </submittedName>
</protein>
<accession>Q6KLW2</accession>
<dbReference type="AlphaFoldDB" id="A0A0F7R604"/>
<accession>Q81L66</accession>
<dbReference type="RefSeq" id="WP_000164973.1">
    <property type="nucleotide sequence ID" value="NZ_JARLDD010000004.1"/>
</dbReference>